<dbReference type="eggNOG" id="COG3963">
    <property type="taxonomic scope" value="Bacteria"/>
</dbReference>
<dbReference type="Proteomes" id="UP000002791">
    <property type="component" value="Chromosome"/>
</dbReference>
<dbReference type="Gene3D" id="3.40.50.150">
    <property type="entry name" value="Vaccinia Virus protein VP39"/>
    <property type="match status" value="1"/>
</dbReference>
<dbReference type="GO" id="GO:0008168">
    <property type="term" value="F:methyltransferase activity"/>
    <property type="evidence" value="ECO:0007669"/>
    <property type="project" value="UniProtKB-KW"/>
</dbReference>
<gene>
    <name evidence="2" type="ORF">SaccyDRAFT_4834</name>
</gene>
<keyword evidence="2" id="KW-0489">Methyltransferase</keyword>
<dbReference type="AlphaFoldDB" id="H5XM85"/>
<dbReference type="HOGENOM" id="CLU_085338_2_1_11"/>
<name>H5XM85_9PSEU</name>
<reference evidence="2 3" key="1">
    <citation type="submission" date="2011-11" db="EMBL/GenBank/DDBJ databases">
        <title>The Noncontiguous Finished sequence of Saccharomonospora cyanea NA-134.</title>
        <authorList>
            <consortium name="US DOE Joint Genome Institute"/>
            <person name="Lucas S."/>
            <person name="Han J."/>
            <person name="Lapidus A."/>
            <person name="Cheng J.-F."/>
            <person name="Goodwin L."/>
            <person name="Pitluck S."/>
            <person name="Peters L."/>
            <person name="Ovchinnikova G."/>
            <person name="Lu M."/>
            <person name="Detter J.C."/>
            <person name="Han C."/>
            <person name="Tapia R."/>
            <person name="Land M."/>
            <person name="Hauser L."/>
            <person name="Kyrpides N."/>
            <person name="Ivanova N."/>
            <person name="Pagani I."/>
            <person name="Brambilla E.-M."/>
            <person name="Klenk H.-P."/>
            <person name="Woyke T."/>
        </authorList>
    </citation>
    <scope>NUCLEOTIDE SEQUENCE [LARGE SCALE GENOMIC DNA]</scope>
    <source>
        <strain evidence="2 3">NA-134</strain>
    </source>
</reference>
<keyword evidence="2" id="KW-0808">Transferase</keyword>
<dbReference type="GO" id="GO:0032259">
    <property type="term" value="P:methylation"/>
    <property type="evidence" value="ECO:0007669"/>
    <property type="project" value="UniProtKB-KW"/>
</dbReference>
<protein>
    <submittedName>
        <fullName evidence="2">Phospholipid N-methyltransferase</fullName>
    </submittedName>
</protein>
<dbReference type="EMBL" id="CM001440">
    <property type="protein sequence ID" value="EHR63636.1"/>
    <property type="molecule type" value="Genomic_DNA"/>
</dbReference>
<proteinExistence type="predicted"/>
<sequence length="245" mass="26381">MVPKTAFHSVTAMEATHTESATLAGRLAFLREATRTFRTTGAIAPSSAGLAARLAERLAGERHRSHRPLSVLEVGAGTGSVTRTLAGLLGPQDRLDVVELNPRFVDLLDRALVTDPALCAASGDIRIVPGSITRLELGRRYDVIVSCLPFANFEPGEVQEIMDRYLSLLVPGGHLSYFRYLGTRVLRTLLPGRAEIVRHRSVTALLTGIESRYGTGGGVVWGNLPPARVVHLRSERTVARAADAA</sequence>
<dbReference type="SUPFAM" id="SSF53335">
    <property type="entry name" value="S-adenosyl-L-methionine-dependent methyltransferases"/>
    <property type="match status" value="1"/>
</dbReference>
<dbReference type="InterPro" id="IPR041698">
    <property type="entry name" value="Methyltransf_25"/>
</dbReference>
<accession>H5XM85</accession>
<evidence type="ECO:0000313" key="3">
    <source>
        <dbReference type="Proteomes" id="UP000002791"/>
    </source>
</evidence>
<dbReference type="Pfam" id="PF13649">
    <property type="entry name" value="Methyltransf_25"/>
    <property type="match status" value="1"/>
</dbReference>
<dbReference type="CDD" id="cd02440">
    <property type="entry name" value="AdoMet_MTases"/>
    <property type="match status" value="1"/>
</dbReference>
<keyword evidence="3" id="KW-1185">Reference proteome</keyword>
<dbReference type="STRING" id="882082.SaccyDRAFT_4834"/>
<feature type="domain" description="Methyltransferase" evidence="1">
    <location>
        <begin position="71"/>
        <end position="173"/>
    </location>
</feature>
<evidence type="ECO:0000259" key="1">
    <source>
        <dbReference type="Pfam" id="PF13649"/>
    </source>
</evidence>
<dbReference type="InterPro" id="IPR029063">
    <property type="entry name" value="SAM-dependent_MTases_sf"/>
</dbReference>
<organism evidence="2 3">
    <name type="scientific">Saccharomonospora cyanea NA-134</name>
    <dbReference type="NCBI Taxonomy" id="882082"/>
    <lineage>
        <taxon>Bacteria</taxon>
        <taxon>Bacillati</taxon>
        <taxon>Actinomycetota</taxon>
        <taxon>Actinomycetes</taxon>
        <taxon>Pseudonocardiales</taxon>
        <taxon>Pseudonocardiaceae</taxon>
        <taxon>Saccharomonospora</taxon>
    </lineage>
</organism>
<evidence type="ECO:0000313" key="2">
    <source>
        <dbReference type="EMBL" id="EHR63636.1"/>
    </source>
</evidence>